<dbReference type="GO" id="GO:0042802">
    <property type="term" value="F:identical protein binding"/>
    <property type="evidence" value="ECO:0007669"/>
    <property type="project" value="TreeGrafter"/>
</dbReference>
<evidence type="ECO:0000256" key="1">
    <source>
        <dbReference type="ARBA" id="ARBA00023277"/>
    </source>
</evidence>
<dbReference type="OrthoDB" id="9791139at2"/>
<dbReference type="PANTHER" id="PTHR11280">
    <property type="entry name" value="GLUCOSAMINE-6-PHOSPHATE ISOMERASE"/>
    <property type="match status" value="1"/>
</dbReference>
<dbReference type="GO" id="GO:0004342">
    <property type="term" value="F:glucosamine-6-phosphate deaminase activity"/>
    <property type="evidence" value="ECO:0007669"/>
    <property type="project" value="InterPro"/>
</dbReference>
<dbReference type="InterPro" id="IPR037171">
    <property type="entry name" value="NagB/RpiA_transferase-like"/>
</dbReference>
<dbReference type="PANTHER" id="PTHR11280:SF6">
    <property type="entry name" value="GLUCOSAMINE-6-PHOSPHATE ISOMERASE NAGB"/>
    <property type="match status" value="1"/>
</dbReference>
<dbReference type="Proteomes" id="UP000186868">
    <property type="component" value="Unassembled WGS sequence"/>
</dbReference>
<reference evidence="3 4" key="1">
    <citation type="submission" date="2016-11" db="EMBL/GenBank/DDBJ databases">
        <title>Draft Genome Sequences of Nine Cyanobacterial Strains from Diverse Habitats.</title>
        <authorList>
            <person name="Zhu T."/>
            <person name="Hou S."/>
            <person name="Lu X."/>
            <person name="Hess W.R."/>
        </authorList>
    </citation>
    <scope>NUCLEOTIDE SEQUENCE [LARGE SCALE GENOMIC DNA]</scope>
    <source>
        <strain evidence="3 4">NIES-593</strain>
    </source>
</reference>
<dbReference type="STRING" id="1921803.NIES593_14625"/>
<dbReference type="GO" id="GO:0005737">
    <property type="term" value="C:cytoplasm"/>
    <property type="evidence" value="ECO:0007669"/>
    <property type="project" value="TreeGrafter"/>
</dbReference>
<comment type="caution">
    <text evidence="3">The sequence shown here is derived from an EMBL/GenBank/DDBJ whole genome shotgun (WGS) entry which is preliminary data.</text>
</comment>
<dbReference type="EMBL" id="MRCB01000017">
    <property type="protein sequence ID" value="OKH21897.1"/>
    <property type="molecule type" value="Genomic_DNA"/>
</dbReference>
<gene>
    <name evidence="3" type="ORF">NIES593_14625</name>
</gene>
<protein>
    <submittedName>
        <fullName evidence="3">Glucosamine-6-phosphate deaminase</fullName>
    </submittedName>
</protein>
<dbReference type="GO" id="GO:0006043">
    <property type="term" value="P:glucosamine catabolic process"/>
    <property type="evidence" value="ECO:0007669"/>
    <property type="project" value="TreeGrafter"/>
</dbReference>
<dbReference type="Pfam" id="PF01182">
    <property type="entry name" value="Glucosamine_iso"/>
    <property type="match status" value="1"/>
</dbReference>
<evidence type="ECO:0000259" key="2">
    <source>
        <dbReference type="Pfam" id="PF01182"/>
    </source>
</evidence>
<dbReference type="GO" id="GO:0006046">
    <property type="term" value="P:N-acetylglucosamine catabolic process"/>
    <property type="evidence" value="ECO:0007669"/>
    <property type="project" value="TreeGrafter"/>
</dbReference>
<feature type="domain" description="Glucosamine/galactosamine-6-phosphate isomerase" evidence="2">
    <location>
        <begin position="19"/>
        <end position="240"/>
    </location>
</feature>
<dbReference type="GO" id="GO:0019262">
    <property type="term" value="P:N-acetylneuraminate catabolic process"/>
    <property type="evidence" value="ECO:0007669"/>
    <property type="project" value="TreeGrafter"/>
</dbReference>
<dbReference type="RefSeq" id="WP_073600281.1">
    <property type="nucleotide sequence ID" value="NZ_MRCB01000017.1"/>
</dbReference>
<dbReference type="Gene3D" id="3.40.50.1360">
    <property type="match status" value="1"/>
</dbReference>
<dbReference type="GO" id="GO:0005975">
    <property type="term" value="P:carbohydrate metabolic process"/>
    <property type="evidence" value="ECO:0007669"/>
    <property type="project" value="InterPro"/>
</dbReference>
<dbReference type="SUPFAM" id="SSF100950">
    <property type="entry name" value="NagB/RpiA/CoA transferase-like"/>
    <property type="match status" value="1"/>
</dbReference>
<dbReference type="InterPro" id="IPR004547">
    <property type="entry name" value="Glucosamine6P_isomerase"/>
</dbReference>
<organism evidence="3 4">
    <name type="scientific">Hydrococcus rivularis NIES-593</name>
    <dbReference type="NCBI Taxonomy" id="1921803"/>
    <lineage>
        <taxon>Bacteria</taxon>
        <taxon>Bacillati</taxon>
        <taxon>Cyanobacteriota</taxon>
        <taxon>Cyanophyceae</taxon>
        <taxon>Pleurocapsales</taxon>
        <taxon>Hydrococcaceae</taxon>
        <taxon>Hydrococcus</taxon>
    </lineage>
</organism>
<evidence type="ECO:0000313" key="3">
    <source>
        <dbReference type="EMBL" id="OKH21897.1"/>
    </source>
</evidence>
<evidence type="ECO:0000313" key="4">
    <source>
        <dbReference type="Proteomes" id="UP000186868"/>
    </source>
</evidence>
<dbReference type="InterPro" id="IPR006148">
    <property type="entry name" value="Glc/Gal-6P_isomerase"/>
</dbReference>
<sequence>MIPAKTFTVDALSVCVYNSESELAQGAARIGKEYLQAVLGQKETAAVILATGNSQIQFLKALIALGGVDWSRIILFHLDEYLGIEADSTGSFRYYLRERVEKQVKPAQFHYIQGDALEPLAECDRYAKLLMAQPIDLCLLGVGQNGHLAFNEPEVADFHDPRRVKLVKLALQTRLAQVKQRYFPYLEAVPQYAFTVTIPMLASAQKIICLAPGLDKASIIKKMLTESISPACPASVLRQHANASLFLEKNLASLL</sequence>
<dbReference type="CDD" id="cd01399">
    <property type="entry name" value="GlcN6P_deaminase"/>
    <property type="match status" value="1"/>
</dbReference>
<proteinExistence type="predicted"/>
<keyword evidence="1" id="KW-0119">Carbohydrate metabolism</keyword>
<accession>A0A1U7HE76</accession>
<keyword evidence="4" id="KW-1185">Reference proteome</keyword>
<name>A0A1U7HE76_9CYAN</name>
<dbReference type="AlphaFoldDB" id="A0A1U7HE76"/>